<gene>
    <name evidence="1" type="ORF">GDO81_017605</name>
</gene>
<dbReference type="EMBL" id="WNYA01000009">
    <property type="protein sequence ID" value="KAG8555177.1"/>
    <property type="molecule type" value="Genomic_DNA"/>
</dbReference>
<name>A0AAV7A0T4_ENGPU</name>
<evidence type="ECO:0000313" key="1">
    <source>
        <dbReference type="EMBL" id="KAG8555177.1"/>
    </source>
</evidence>
<sequence>MAISVHLIPVLQISTQYRNSIYCQSCASVQVRAERGAICAEIQVHSLPGFCIRAPPPPRALICVSLHNNALL</sequence>
<evidence type="ECO:0000313" key="2">
    <source>
        <dbReference type="Proteomes" id="UP000824782"/>
    </source>
</evidence>
<reference evidence="1" key="1">
    <citation type="thesis" date="2020" institute="ProQuest LLC" country="789 East Eisenhower Parkway, Ann Arbor, MI, USA">
        <title>Comparative Genomics and Chromosome Evolution.</title>
        <authorList>
            <person name="Mudd A.B."/>
        </authorList>
    </citation>
    <scope>NUCLEOTIDE SEQUENCE</scope>
    <source>
        <strain evidence="1">237g6f4</strain>
        <tissue evidence="1">Blood</tissue>
    </source>
</reference>
<keyword evidence="2" id="KW-1185">Reference proteome</keyword>
<protein>
    <submittedName>
        <fullName evidence="1">Uncharacterized protein</fullName>
    </submittedName>
</protein>
<accession>A0AAV7A0T4</accession>
<dbReference type="Proteomes" id="UP000824782">
    <property type="component" value="Unassembled WGS sequence"/>
</dbReference>
<organism evidence="1 2">
    <name type="scientific">Engystomops pustulosus</name>
    <name type="common">Tungara frog</name>
    <name type="synonym">Physalaemus pustulosus</name>
    <dbReference type="NCBI Taxonomy" id="76066"/>
    <lineage>
        <taxon>Eukaryota</taxon>
        <taxon>Metazoa</taxon>
        <taxon>Chordata</taxon>
        <taxon>Craniata</taxon>
        <taxon>Vertebrata</taxon>
        <taxon>Euteleostomi</taxon>
        <taxon>Amphibia</taxon>
        <taxon>Batrachia</taxon>
        <taxon>Anura</taxon>
        <taxon>Neobatrachia</taxon>
        <taxon>Hyloidea</taxon>
        <taxon>Leptodactylidae</taxon>
        <taxon>Leiuperinae</taxon>
        <taxon>Engystomops</taxon>
    </lineage>
</organism>
<proteinExistence type="predicted"/>
<comment type="caution">
    <text evidence="1">The sequence shown here is derived from an EMBL/GenBank/DDBJ whole genome shotgun (WGS) entry which is preliminary data.</text>
</comment>
<dbReference type="AlphaFoldDB" id="A0AAV7A0T4"/>